<dbReference type="InterPro" id="IPR020568">
    <property type="entry name" value="Ribosomal_Su5_D2-typ_SF"/>
</dbReference>
<feature type="chain" id="PRO_5021034274" evidence="7">
    <location>
        <begin position="21"/>
        <end position="839"/>
    </location>
</feature>
<feature type="region of interest" description="Disordered" evidence="6">
    <location>
        <begin position="765"/>
        <end position="809"/>
    </location>
</feature>
<dbReference type="HAMAP" id="MF_00505">
    <property type="entry name" value="HSP90"/>
    <property type="match status" value="1"/>
</dbReference>
<feature type="compositionally biased region" description="Low complexity" evidence="6">
    <location>
        <begin position="191"/>
        <end position="201"/>
    </location>
</feature>
<feature type="compositionally biased region" description="Basic and acidic residues" evidence="6">
    <location>
        <begin position="307"/>
        <end position="318"/>
    </location>
</feature>
<feature type="compositionally biased region" description="Acidic residues" evidence="6">
    <location>
        <begin position="290"/>
        <end position="306"/>
    </location>
</feature>
<dbReference type="AlphaFoldDB" id="A0A4R5XE67"/>
<feature type="binding site" evidence="5">
    <location>
        <position position="118"/>
    </location>
    <ligand>
        <name>ATP</name>
        <dbReference type="ChEBI" id="CHEBI:30616"/>
    </ligand>
</feature>
<reference evidence="8 9" key="1">
    <citation type="submission" date="2018-06" db="EMBL/GenBank/DDBJ databases">
        <title>A transcriptomic atlas of mushroom development highlights an independent origin of complex multicellularity.</title>
        <authorList>
            <consortium name="DOE Joint Genome Institute"/>
            <person name="Krizsan K."/>
            <person name="Almasi E."/>
            <person name="Merenyi Z."/>
            <person name="Sahu N."/>
            <person name="Viragh M."/>
            <person name="Koszo T."/>
            <person name="Mondo S."/>
            <person name="Kiss B."/>
            <person name="Balint B."/>
            <person name="Kues U."/>
            <person name="Barry K."/>
            <person name="Hegedus J.C."/>
            <person name="Henrissat B."/>
            <person name="Johnson J."/>
            <person name="Lipzen A."/>
            <person name="Ohm R."/>
            <person name="Nagy I."/>
            <person name="Pangilinan J."/>
            <person name="Yan J."/>
            <person name="Xiong Y."/>
            <person name="Grigoriev I.V."/>
            <person name="Hibbett D.S."/>
            <person name="Nagy L.G."/>
        </authorList>
    </citation>
    <scope>NUCLEOTIDE SEQUENCE [LARGE SCALE GENOMIC DNA]</scope>
    <source>
        <strain evidence="8 9">SZMC22713</strain>
    </source>
</reference>
<feature type="compositionally biased region" description="Basic and acidic residues" evidence="6">
    <location>
        <begin position="278"/>
        <end position="289"/>
    </location>
</feature>
<gene>
    <name evidence="8" type="ORF">BD410DRAFT_710348</name>
</gene>
<comment type="similarity">
    <text evidence="1">Belongs to the heat shock protein 90 family.</text>
</comment>
<evidence type="ECO:0000256" key="1">
    <source>
        <dbReference type="ARBA" id="ARBA00008239"/>
    </source>
</evidence>
<dbReference type="InterPro" id="IPR019805">
    <property type="entry name" value="Heat_shock_protein_90_CS"/>
</dbReference>
<evidence type="ECO:0000256" key="5">
    <source>
        <dbReference type="PIRSR" id="PIRSR002583-1"/>
    </source>
</evidence>
<dbReference type="CDD" id="cd16927">
    <property type="entry name" value="HATPase_Hsp90-like"/>
    <property type="match status" value="1"/>
</dbReference>
<evidence type="ECO:0000256" key="2">
    <source>
        <dbReference type="ARBA" id="ARBA00022741"/>
    </source>
</evidence>
<dbReference type="InterPro" id="IPR020575">
    <property type="entry name" value="Hsp90_N"/>
</dbReference>
<keyword evidence="8" id="KW-0346">Stress response</keyword>
<feature type="binding site" evidence="5">
    <location>
        <position position="113"/>
    </location>
    <ligand>
        <name>ATP</name>
        <dbReference type="ChEBI" id="CHEBI:30616"/>
    </ligand>
</feature>
<dbReference type="VEuPathDB" id="FungiDB:BD410DRAFT_710348"/>
<dbReference type="Gene3D" id="3.30.230.80">
    <property type="match status" value="1"/>
</dbReference>
<dbReference type="GO" id="GO:0051082">
    <property type="term" value="F:unfolded protein binding"/>
    <property type="evidence" value="ECO:0007669"/>
    <property type="project" value="InterPro"/>
</dbReference>
<dbReference type="EMBL" id="ML170156">
    <property type="protein sequence ID" value="TDL29384.1"/>
    <property type="molecule type" value="Genomic_DNA"/>
</dbReference>
<dbReference type="GO" id="GO:0005524">
    <property type="term" value="F:ATP binding"/>
    <property type="evidence" value="ECO:0007669"/>
    <property type="project" value="UniProtKB-KW"/>
</dbReference>
<keyword evidence="3 5" id="KW-0067">ATP-binding</keyword>
<dbReference type="Gene3D" id="3.40.50.11260">
    <property type="match status" value="1"/>
</dbReference>
<keyword evidence="4" id="KW-0143">Chaperone</keyword>
<dbReference type="Pfam" id="PF00183">
    <property type="entry name" value="HSP90"/>
    <property type="match status" value="1"/>
</dbReference>
<evidence type="ECO:0000256" key="7">
    <source>
        <dbReference type="SAM" id="SignalP"/>
    </source>
</evidence>
<dbReference type="Pfam" id="PF13589">
    <property type="entry name" value="HATPase_c_3"/>
    <property type="match status" value="1"/>
</dbReference>
<dbReference type="InterPro" id="IPR036890">
    <property type="entry name" value="HATPase_C_sf"/>
</dbReference>
<proteinExistence type="inferred from homology"/>
<dbReference type="SUPFAM" id="SSF54211">
    <property type="entry name" value="Ribosomal protein S5 domain 2-like"/>
    <property type="match status" value="1"/>
</dbReference>
<dbReference type="NCBIfam" id="NF003555">
    <property type="entry name" value="PRK05218.1"/>
    <property type="match status" value="1"/>
</dbReference>
<protein>
    <submittedName>
        <fullName evidence="8">Heat shock protein Hsp90</fullName>
    </submittedName>
</protein>
<dbReference type="Proteomes" id="UP000294933">
    <property type="component" value="Unassembled WGS sequence"/>
</dbReference>
<feature type="binding site" evidence="5">
    <location>
        <position position="216"/>
    </location>
    <ligand>
        <name>ATP</name>
        <dbReference type="ChEBI" id="CHEBI:30616"/>
    </ligand>
</feature>
<accession>A0A4R5XE67</accession>
<feature type="signal peptide" evidence="7">
    <location>
        <begin position="1"/>
        <end position="20"/>
    </location>
</feature>
<evidence type="ECO:0000256" key="6">
    <source>
        <dbReference type="SAM" id="MobiDB-lite"/>
    </source>
</evidence>
<keyword evidence="9" id="KW-1185">Reference proteome</keyword>
<dbReference type="PROSITE" id="PS00298">
    <property type="entry name" value="HSP90"/>
    <property type="match status" value="1"/>
</dbReference>
<dbReference type="PRINTS" id="PR00775">
    <property type="entry name" value="HEATSHOCK90"/>
</dbReference>
<dbReference type="SUPFAM" id="SSF110942">
    <property type="entry name" value="HSP90 C-terminal domain"/>
    <property type="match status" value="1"/>
</dbReference>
<dbReference type="PANTHER" id="PTHR11528">
    <property type="entry name" value="HEAT SHOCK PROTEIN 90 FAMILY MEMBER"/>
    <property type="match status" value="1"/>
</dbReference>
<name>A0A4R5XE67_9AGAM</name>
<feature type="binding site" evidence="5">
    <location>
        <position position="132"/>
    </location>
    <ligand>
        <name>ATP</name>
        <dbReference type="ChEBI" id="CHEBI:30616"/>
    </ligand>
</feature>
<dbReference type="PIRSF" id="PIRSF002583">
    <property type="entry name" value="Hsp90"/>
    <property type="match status" value="1"/>
</dbReference>
<feature type="region of interest" description="Disordered" evidence="6">
    <location>
        <begin position="260"/>
        <end position="318"/>
    </location>
</feature>
<feature type="binding site" evidence="5">
    <location>
        <begin position="133"/>
        <end position="134"/>
    </location>
    <ligand>
        <name>ATP</name>
        <dbReference type="ChEBI" id="CHEBI:30616"/>
    </ligand>
</feature>
<feature type="binding site" evidence="5">
    <location>
        <position position="67"/>
    </location>
    <ligand>
        <name>ATP</name>
        <dbReference type="ChEBI" id="CHEBI:30616"/>
    </ligand>
</feature>
<evidence type="ECO:0000313" key="9">
    <source>
        <dbReference type="Proteomes" id="UP000294933"/>
    </source>
</evidence>
<feature type="binding site" evidence="5">
    <location>
        <position position="448"/>
    </location>
    <ligand>
        <name>ATP</name>
        <dbReference type="ChEBI" id="CHEBI:30616"/>
    </ligand>
</feature>
<evidence type="ECO:0000313" key="8">
    <source>
        <dbReference type="EMBL" id="TDL29384.1"/>
    </source>
</evidence>
<dbReference type="Gene3D" id="3.30.565.10">
    <property type="entry name" value="Histidine kinase-like ATPase, C-terminal domain"/>
    <property type="match status" value="1"/>
</dbReference>
<dbReference type="InterPro" id="IPR001404">
    <property type="entry name" value="Hsp90_fam"/>
</dbReference>
<dbReference type="STRING" id="50990.A0A4R5XE67"/>
<keyword evidence="2 5" id="KW-0547">Nucleotide-binding</keyword>
<feature type="region of interest" description="Disordered" evidence="6">
    <location>
        <begin position="181"/>
        <end position="202"/>
    </location>
</feature>
<evidence type="ECO:0000256" key="3">
    <source>
        <dbReference type="ARBA" id="ARBA00022840"/>
    </source>
</evidence>
<dbReference type="SUPFAM" id="SSF55874">
    <property type="entry name" value="ATPase domain of HSP90 chaperone/DNA topoisomerase II/histidine kinase"/>
    <property type="match status" value="1"/>
</dbReference>
<feature type="compositionally biased region" description="Acidic residues" evidence="6">
    <location>
        <begin position="261"/>
        <end position="274"/>
    </location>
</feature>
<dbReference type="GO" id="GO:0140662">
    <property type="term" value="F:ATP-dependent protein folding chaperone"/>
    <property type="evidence" value="ECO:0007669"/>
    <property type="project" value="InterPro"/>
</dbReference>
<dbReference type="GO" id="GO:0016887">
    <property type="term" value="F:ATP hydrolysis activity"/>
    <property type="evidence" value="ECO:0007669"/>
    <property type="project" value="InterPro"/>
</dbReference>
<dbReference type="OrthoDB" id="28737at2759"/>
<organism evidence="8 9">
    <name type="scientific">Rickenella mellea</name>
    <dbReference type="NCBI Taxonomy" id="50990"/>
    <lineage>
        <taxon>Eukaryota</taxon>
        <taxon>Fungi</taxon>
        <taxon>Dikarya</taxon>
        <taxon>Basidiomycota</taxon>
        <taxon>Agaricomycotina</taxon>
        <taxon>Agaricomycetes</taxon>
        <taxon>Hymenochaetales</taxon>
        <taxon>Rickenellaceae</taxon>
        <taxon>Rickenella</taxon>
    </lineage>
</organism>
<evidence type="ECO:0000256" key="4">
    <source>
        <dbReference type="ARBA" id="ARBA00023186"/>
    </source>
</evidence>
<feature type="binding site" evidence="5">
    <location>
        <position position="63"/>
    </location>
    <ligand>
        <name>ATP</name>
        <dbReference type="ChEBI" id="CHEBI:30616"/>
    </ligand>
</feature>
<dbReference type="Gene3D" id="1.20.120.790">
    <property type="entry name" value="Heat shock protein 90, C-terminal domain"/>
    <property type="match status" value="1"/>
</dbReference>
<sequence length="839" mass="94365">MRILPSFLLSLTLFSSVAFAEQVPLEAPSGVPKQKHDYQSDVARLRKIVINSLYSHRDVFLRELISNANDALEKLRLTALKDKTVWDGEETLNITIKSEKNENGKGGRIIIADTGIGMTAEELTNNLGTLAKSGTTEFLQRAESSDATGTGNLIGAFGLGFYSSFLVADRVYVSSIAPKTAKNPQPAQHVFSSSAEESSFEVYPDPRGNTLGNHGTEITLVLKDDALEYLDTHTLQELVNKHSVFSSTFPIYLFTTRTEEVPEEEEMVTPEEAGEATPSEKSDAEKAKLEDDEDEDEDEAVIEELSDEKVKEKEEEKKEVKMKPVTVDEWVHLNPMPPIWLRDPKNITEEEYDLFYQATFRDFTKPIAYHHFSGDSGSGVSFKAIVFIPGTLPDSFWQQPTSITVKDVRLMVKRVFITSDLGDDSLPKWASWVKVVIDADDLPLNVSRETLQGTSFLRQIRRIILRRLIQLMERLAKEEPAKFEELQKTFGSVIKLGAIEDQGNRDKLAVLARFPTNQRNSSSLDEYLDTRKKGQKHIFYLADVGKKISELQNSVFVEKLHARGYEVFLLNEPMDEVLFQNLRMWKKLGFQDVAKAGLKFGDEDLDPEEEKEQHKELTERFRPLLDWLKKEAGDVVSNVVISNRLVTSPCAIVADVMGYTANVEKLINAANKKAGRDFMHEYAKKQKLLEINPKSPLIEGLLKRIENLPAEGEEKDLEAEEELKEVASILIDGALVRSGFEVPDSNVFFTRVDRVLRRSLGVSETAQTDATVKPAPPVEAGVPTDEVDEAQQPDTPPLGDIHFDKDGKPRVVVPDELKDKISIDIEEMPDDDTTRHDEL</sequence>
<feature type="binding site" evidence="5">
    <location>
        <position position="126"/>
    </location>
    <ligand>
        <name>ATP</name>
        <dbReference type="ChEBI" id="CHEBI:30616"/>
    </ligand>
</feature>
<keyword evidence="7" id="KW-0732">Signal</keyword>
<dbReference type="InterPro" id="IPR037196">
    <property type="entry name" value="HSP90_C"/>
</dbReference>